<feature type="compositionally biased region" description="Acidic residues" evidence="1">
    <location>
        <begin position="101"/>
        <end position="123"/>
    </location>
</feature>
<feature type="compositionally biased region" description="Acidic residues" evidence="1">
    <location>
        <begin position="152"/>
        <end position="177"/>
    </location>
</feature>
<accession>A0ABQ9FRH0</accession>
<dbReference type="EMBL" id="JARBDR010000214">
    <property type="protein sequence ID" value="KAJ8318880.1"/>
    <property type="molecule type" value="Genomic_DNA"/>
</dbReference>
<reference evidence="2 3" key="1">
    <citation type="submission" date="2022-12" db="EMBL/GenBank/DDBJ databases">
        <title>Chromosome-level genome of Tegillarca granosa.</title>
        <authorList>
            <person name="Kim J."/>
        </authorList>
    </citation>
    <scope>NUCLEOTIDE SEQUENCE [LARGE SCALE GENOMIC DNA]</scope>
    <source>
        <strain evidence="2">Teg-2019</strain>
        <tissue evidence="2">Adductor muscle</tissue>
    </source>
</reference>
<feature type="region of interest" description="Disordered" evidence="1">
    <location>
        <begin position="1"/>
        <end position="21"/>
    </location>
</feature>
<evidence type="ECO:0000256" key="1">
    <source>
        <dbReference type="SAM" id="MobiDB-lite"/>
    </source>
</evidence>
<dbReference type="InterPro" id="IPR028042">
    <property type="entry name" value="DUF4639"/>
</dbReference>
<organism evidence="2 3">
    <name type="scientific">Tegillarca granosa</name>
    <name type="common">Malaysian cockle</name>
    <name type="synonym">Anadara granosa</name>
    <dbReference type="NCBI Taxonomy" id="220873"/>
    <lineage>
        <taxon>Eukaryota</taxon>
        <taxon>Metazoa</taxon>
        <taxon>Spiralia</taxon>
        <taxon>Lophotrochozoa</taxon>
        <taxon>Mollusca</taxon>
        <taxon>Bivalvia</taxon>
        <taxon>Autobranchia</taxon>
        <taxon>Pteriomorphia</taxon>
        <taxon>Arcoida</taxon>
        <taxon>Arcoidea</taxon>
        <taxon>Arcidae</taxon>
        <taxon>Tegillarca</taxon>
    </lineage>
</organism>
<protein>
    <submittedName>
        <fullName evidence="2">Uncharacterized protein</fullName>
    </submittedName>
</protein>
<comment type="caution">
    <text evidence="2">The sequence shown here is derived from an EMBL/GenBank/DDBJ whole genome shotgun (WGS) entry which is preliminary data.</text>
</comment>
<evidence type="ECO:0000313" key="2">
    <source>
        <dbReference type="EMBL" id="KAJ8318880.1"/>
    </source>
</evidence>
<dbReference type="Pfam" id="PF15479">
    <property type="entry name" value="DUF4639"/>
    <property type="match status" value="1"/>
</dbReference>
<dbReference type="PANTHER" id="PTHR34438:SF1">
    <property type="entry name" value="CHROMOSOME 2 OPEN READING FRAME 81"/>
    <property type="match status" value="1"/>
</dbReference>
<proteinExistence type="predicted"/>
<dbReference type="Proteomes" id="UP001217089">
    <property type="component" value="Unassembled WGS sequence"/>
</dbReference>
<name>A0ABQ9FRH0_TEGGR</name>
<sequence length="324" mass="36977">MSRAAVSKSRADKGGKPPVAHTPVVAHEIVPGKFTDQDWSFMMEKDDSEEFVEKIMDEILDETMNKIDILYREKQLLPFTVTMAKDAILQIIEWQFLSRDEGEENIESTDSGWMEDEEPDPAETDCWAQGSVPKNFLPPRPMSPVAEIFDEKPDEDLLPDEEEEEQVTAEQEPEELEDKVSDTEQTEQETADKKQAEMEKEQEKEQKKKKKFRPYRGKISSAPLKKLTESLEETEMKLAMAEFEATVQYESTDKASELINMPASCHSIIKAQAGRPPGNKDVTYDEMGNVVAIIKFNPERLPSHRVKINYQVVDPTCRSGTRKT</sequence>
<keyword evidence="3" id="KW-1185">Reference proteome</keyword>
<evidence type="ECO:0000313" key="3">
    <source>
        <dbReference type="Proteomes" id="UP001217089"/>
    </source>
</evidence>
<gene>
    <name evidence="2" type="ORF">KUTeg_003971</name>
</gene>
<feature type="compositionally biased region" description="Basic and acidic residues" evidence="1">
    <location>
        <begin position="190"/>
        <end position="206"/>
    </location>
</feature>
<feature type="region of interest" description="Disordered" evidence="1">
    <location>
        <begin position="101"/>
        <end position="215"/>
    </location>
</feature>
<dbReference type="PANTHER" id="PTHR34438">
    <property type="entry name" value="SI:DKEY-97L20.6"/>
    <property type="match status" value="1"/>
</dbReference>